<evidence type="ECO:0000313" key="2">
    <source>
        <dbReference type="EMBL" id="AWM78003.1"/>
    </source>
</evidence>
<dbReference type="KEGG" id="phb:HYN04_09685"/>
<dbReference type="OrthoDB" id="311329at2"/>
<gene>
    <name evidence="2" type="ORF">HYN04_09685</name>
</gene>
<name>A0A2Z3HNM8_9CAUL</name>
<evidence type="ECO:0000259" key="1">
    <source>
        <dbReference type="Pfam" id="PF13372"/>
    </source>
</evidence>
<dbReference type="Proteomes" id="UP000247763">
    <property type="component" value="Chromosome"/>
</dbReference>
<proteinExistence type="predicted"/>
<dbReference type="EMBL" id="CP029479">
    <property type="protein sequence ID" value="AWM78003.1"/>
    <property type="molecule type" value="Genomic_DNA"/>
</dbReference>
<protein>
    <recommendedName>
        <fullName evidence="1">Alginate export domain-containing protein</fullName>
    </recommendedName>
</protein>
<dbReference type="Pfam" id="PF13372">
    <property type="entry name" value="Alginate_exp"/>
    <property type="match status" value="1"/>
</dbReference>
<feature type="domain" description="Alginate export" evidence="1">
    <location>
        <begin position="224"/>
        <end position="548"/>
    </location>
</feature>
<keyword evidence="3" id="KW-1185">Reference proteome</keyword>
<sequence length="566" mass="61035">MAFLALAAAPQAARAQAAGVSDPLNGSAIETLRVVVVNPGPDAAVAERVADSVRRSLALFPGARFSKETFDLQLARARRTAEVGAIDYGVKLGSAGGVDVEVRVTLGESAATREGRGRLAGDPNAGSLLLDRNGTYIVGKFDTLGLYYANNNSWYGQPGPLLAGNPLVQGQPSGAGYRDWAEAYVHYGVYGITPLSKQVYLYGGLSGITAASSGDELFSSKTRTHTGLEDAYVGLVGGSTDASGNRLVYNLSAGRQKFTLANAFLIANTAANGHDRAALQANARWAADNLVLAQVAYNRLRLEAFYLDPDELPILDSGTRLAGINAEFRPSPDWMVGVSYVQARDGKTAYYGPTGTLAGVRKGLRVYDARFSYAPAESRQGPFGGAEIALQENADFSMKARAGWAELGYRWPAATWSPSVSYRYSYFSGDDPATSAFERWDPLFSGGNGEQWVQGANHFKVVQDSNVIANRIQARLKPDPRVEIVPQLWTFRAAEANNIGGNPALSFLNSRDYGREANVTAKWFVSRKIYVHGHLAYTQPGDAVRRALPDKPDGWLSVLMFLRYAY</sequence>
<dbReference type="InterPro" id="IPR025388">
    <property type="entry name" value="Alginate_export_dom"/>
</dbReference>
<reference evidence="3" key="1">
    <citation type="submission" date="2018-05" db="EMBL/GenBank/DDBJ databases">
        <title>Genome sequencing of Phenylobacterium sp. HYN0004.</title>
        <authorList>
            <person name="Yi H."/>
            <person name="Baek C."/>
        </authorList>
    </citation>
    <scope>NUCLEOTIDE SEQUENCE [LARGE SCALE GENOMIC DNA]</scope>
    <source>
        <strain evidence="3">HYN0004</strain>
    </source>
</reference>
<dbReference type="AlphaFoldDB" id="A0A2Z3HNM8"/>
<evidence type="ECO:0000313" key="3">
    <source>
        <dbReference type="Proteomes" id="UP000247763"/>
    </source>
</evidence>
<organism evidence="2 3">
    <name type="scientific">Phenylobacterium parvum</name>
    <dbReference type="NCBI Taxonomy" id="2201350"/>
    <lineage>
        <taxon>Bacteria</taxon>
        <taxon>Pseudomonadati</taxon>
        <taxon>Pseudomonadota</taxon>
        <taxon>Alphaproteobacteria</taxon>
        <taxon>Caulobacterales</taxon>
        <taxon>Caulobacteraceae</taxon>
        <taxon>Phenylobacterium</taxon>
    </lineage>
</organism>
<accession>A0A2Z3HNM8</accession>